<sequence>MSQKPQSKVALVAGASGIVGSQLVKTLLQNAWQVIGLSRSGTDRHGAVPFVKVDLLDEKDSARALTPLSNVTHIFYSAWLNAANWQEMVEPNVTLLRNLVTQVEKVAPLETVSLMQGYKIYGAHLGPFKTPARENDAAIPGAEFNTAQQALLSDFQRNKTWNWHALRPGVVGSALPGNTMNLALSIAIYASLCKAQSLPLRFPGSQAAWHSIVDHTDDGLLSAATLWASTAPAARNQAFNVNNGDIWRWSELWPVIAGWFELEMAPPVQLSFQQLFSDYRKTWQALAEKTLLVEPDIMKLSNGQFADFVFSWDYDMFGDGSKLRRAGFTGFRATDEMFIRLFTQFRTAKIIP</sequence>
<feature type="domain" description="PRISE-like Rossmann-fold" evidence="1">
    <location>
        <begin position="65"/>
        <end position="352"/>
    </location>
</feature>
<dbReference type="OrthoDB" id="4392084at2"/>
<dbReference type="Pfam" id="PF22917">
    <property type="entry name" value="PRISE"/>
    <property type="match status" value="1"/>
</dbReference>
<organism evidence="2 3">
    <name type="scientific">Pantoea allii</name>
    <dbReference type="NCBI Taxonomy" id="574096"/>
    <lineage>
        <taxon>Bacteria</taxon>
        <taxon>Pseudomonadati</taxon>
        <taxon>Pseudomonadota</taxon>
        <taxon>Gammaproteobacteria</taxon>
        <taxon>Enterobacterales</taxon>
        <taxon>Erwiniaceae</taxon>
        <taxon>Pantoea</taxon>
    </lineage>
</organism>
<dbReference type="Gene3D" id="3.40.50.720">
    <property type="entry name" value="NAD(P)-binding Rossmann-like Domain"/>
    <property type="match status" value="1"/>
</dbReference>
<name>A0A2V2BQ83_9GAMM</name>
<dbReference type="CDD" id="cd08948">
    <property type="entry name" value="5beta-POR_like_SDR_a"/>
    <property type="match status" value="1"/>
</dbReference>
<evidence type="ECO:0000259" key="1">
    <source>
        <dbReference type="Pfam" id="PF22917"/>
    </source>
</evidence>
<dbReference type="InterPro" id="IPR036291">
    <property type="entry name" value="NAD(P)-bd_dom_sf"/>
</dbReference>
<dbReference type="PANTHER" id="PTHR32487">
    <property type="entry name" value="3-OXO-DELTA(4,5)-STEROID 5-BETA-REDUCTASE"/>
    <property type="match status" value="1"/>
</dbReference>
<protein>
    <submittedName>
        <fullName evidence="2">Nucleoside-diphosphate-sugar epimerase</fullName>
    </submittedName>
</protein>
<dbReference type="InterPro" id="IPR055222">
    <property type="entry name" value="PRISE-like_Rossmann-fold"/>
</dbReference>
<evidence type="ECO:0000313" key="2">
    <source>
        <dbReference type="EMBL" id="PWK99259.1"/>
    </source>
</evidence>
<dbReference type="Proteomes" id="UP000245981">
    <property type="component" value="Unassembled WGS sequence"/>
</dbReference>
<gene>
    <name evidence="2" type="ORF">C7431_10255</name>
</gene>
<dbReference type="STRING" id="574096.HA38_12865"/>
<accession>A0A2V2BQ83</accession>
<comment type="caution">
    <text evidence="2">The sequence shown here is derived from an EMBL/GenBank/DDBJ whole genome shotgun (WGS) entry which is preliminary data.</text>
</comment>
<dbReference type="PANTHER" id="PTHR32487:SF0">
    <property type="entry name" value="3-OXO-DELTA(4,5)-STEROID 5-BETA-REDUCTASE"/>
    <property type="match status" value="1"/>
</dbReference>
<dbReference type="SUPFAM" id="SSF51735">
    <property type="entry name" value="NAD(P)-binding Rossmann-fold domains"/>
    <property type="match status" value="1"/>
</dbReference>
<dbReference type="AlphaFoldDB" id="A0A2V2BQ83"/>
<dbReference type="EMBL" id="QGHF01000002">
    <property type="protein sequence ID" value="PWK99259.1"/>
    <property type="molecule type" value="Genomic_DNA"/>
</dbReference>
<proteinExistence type="predicted"/>
<dbReference type="RefSeq" id="WP_109716559.1">
    <property type="nucleotide sequence ID" value="NZ_QGHF01000002.1"/>
</dbReference>
<evidence type="ECO:0000313" key="3">
    <source>
        <dbReference type="Proteomes" id="UP000245981"/>
    </source>
</evidence>
<reference evidence="2 3" key="1">
    <citation type="submission" date="2018-05" db="EMBL/GenBank/DDBJ databases">
        <title>Genomic Encyclopedia of Type Strains, Phase IV (KMG-V): Genome sequencing to study the core and pangenomes of soil and plant-associated prokaryotes.</title>
        <authorList>
            <person name="Whitman W."/>
        </authorList>
    </citation>
    <scope>NUCLEOTIDE SEQUENCE [LARGE SCALE GENOMIC DNA]</scope>
    <source>
        <strain evidence="2 3">PNA 200-10</strain>
    </source>
</reference>